<comment type="subcellular location">
    <subcellularLocation>
        <location evidence="1">Cell membrane</location>
        <topology evidence="1">Multi-pass membrane protein</topology>
    </subcellularLocation>
</comment>
<evidence type="ECO:0000256" key="6">
    <source>
        <dbReference type="ARBA" id="ARBA00022989"/>
    </source>
</evidence>
<evidence type="ECO:0000313" key="10">
    <source>
        <dbReference type="EMBL" id="EME37331.1"/>
    </source>
</evidence>
<dbReference type="GO" id="GO:0022857">
    <property type="term" value="F:transmembrane transporter activity"/>
    <property type="evidence" value="ECO:0007669"/>
    <property type="project" value="InterPro"/>
</dbReference>
<feature type="transmembrane region" description="Helical" evidence="9">
    <location>
        <begin position="311"/>
        <end position="343"/>
    </location>
</feature>
<feature type="compositionally biased region" description="Low complexity" evidence="8">
    <location>
        <begin position="653"/>
        <end position="666"/>
    </location>
</feature>
<feature type="transmembrane region" description="Helical" evidence="9">
    <location>
        <begin position="238"/>
        <end position="259"/>
    </location>
</feature>
<comment type="caution">
    <text evidence="10">The sequence shown here is derived from an EMBL/GenBank/DDBJ whole genome shotgun (WGS) entry which is preliminary data.</text>
</comment>
<keyword evidence="3" id="KW-0813">Transport</keyword>
<dbReference type="PANTHER" id="PTHR30047">
    <property type="entry name" value="HIGH-AFFINITY CHOLINE TRANSPORT PROTEIN-RELATED"/>
    <property type="match status" value="1"/>
</dbReference>
<dbReference type="GO" id="GO:0005886">
    <property type="term" value="C:plasma membrane"/>
    <property type="evidence" value="ECO:0007669"/>
    <property type="project" value="UniProtKB-SubCell"/>
</dbReference>
<evidence type="ECO:0000256" key="4">
    <source>
        <dbReference type="ARBA" id="ARBA00022475"/>
    </source>
</evidence>
<evidence type="ECO:0000256" key="9">
    <source>
        <dbReference type="SAM" id="Phobius"/>
    </source>
</evidence>
<evidence type="ECO:0000256" key="5">
    <source>
        <dbReference type="ARBA" id="ARBA00022692"/>
    </source>
</evidence>
<evidence type="ECO:0000256" key="3">
    <source>
        <dbReference type="ARBA" id="ARBA00022448"/>
    </source>
</evidence>
<dbReference type="Pfam" id="PF02028">
    <property type="entry name" value="BCCT"/>
    <property type="match status" value="1"/>
</dbReference>
<feature type="region of interest" description="Disordered" evidence="8">
    <location>
        <begin position="613"/>
        <end position="672"/>
    </location>
</feature>
<feature type="transmembrane region" description="Helical" evidence="9">
    <location>
        <begin position="456"/>
        <end position="475"/>
    </location>
</feature>
<dbReference type="RefSeq" id="WP_006213837.1">
    <property type="nucleotide sequence ID" value="NZ_ANHZ02000004.1"/>
</dbReference>
<accession>M2XDZ6</accession>
<reference evidence="10 11" key="1">
    <citation type="journal article" date="2014" name="Genome Announc.">
        <title>Draft Genome Sequence of Kocuria palustris PEL.</title>
        <authorList>
            <person name="Sharma G."/>
            <person name="Khatri I."/>
            <person name="Subramanian S."/>
        </authorList>
    </citation>
    <scope>NUCLEOTIDE SEQUENCE [LARGE SCALE GENOMIC DNA]</scope>
    <source>
        <strain evidence="10 11">PEL</strain>
    </source>
</reference>
<evidence type="ECO:0000256" key="2">
    <source>
        <dbReference type="ARBA" id="ARBA00005658"/>
    </source>
</evidence>
<dbReference type="EMBL" id="ANHZ02000004">
    <property type="protein sequence ID" value="EME37331.1"/>
    <property type="molecule type" value="Genomic_DNA"/>
</dbReference>
<dbReference type="NCBIfam" id="TIGR00842">
    <property type="entry name" value="bcct"/>
    <property type="match status" value="1"/>
</dbReference>
<evidence type="ECO:0000256" key="1">
    <source>
        <dbReference type="ARBA" id="ARBA00004651"/>
    </source>
</evidence>
<name>M2XDZ6_9MICC</name>
<keyword evidence="6 9" id="KW-1133">Transmembrane helix</keyword>
<feature type="transmembrane region" description="Helical" evidence="9">
    <location>
        <begin position="138"/>
        <end position="157"/>
    </location>
</feature>
<evidence type="ECO:0000256" key="7">
    <source>
        <dbReference type="ARBA" id="ARBA00023136"/>
    </source>
</evidence>
<gene>
    <name evidence="10" type="ORF">C884_01839</name>
</gene>
<feature type="transmembrane region" description="Helical" evidence="9">
    <location>
        <begin position="363"/>
        <end position="385"/>
    </location>
</feature>
<dbReference type="PANTHER" id="PTHR30047:SF7">
    <property type="entry name" value="HIGH-AFFINITY CHOLINE TRANSPORT PROTEIN"/>
    <property type="match status" value="1"/>
</dbReference>
<keyword evidence="5 9" id="KW-0812">Transmembrane</keyword>
<evidence type="ECO:0000256" key="8">
    <source>
        <dbReference type="SAM" id="MobiDB-lite"/>
    </source>
</evidence>
<dbReference type="InterPro" id="IPR000060">
    <property type="entry name" value="BCCT_transptr"/>
</dbReference>
<dbReference type="Proteomes" id="UP000009877">
    <property type="component" value="Unassembled WGS sequence"/>
</dbReference>
<evidence type="ECO:0000313" key="11">
    <source>
        <dbReference type="Proteomes" id="UP000009877"/>
    </source>
</evidence>
<keyword evidence="7 9" id="KW-0472">Membrane</keyword>
<feature type="transmembrane region" description="Helical" evidence="9">
    <location>
        <begin position="397"/>
        <end position="416"/>
    </location>
</feature>
<feature type="transmembrane region" description="Helical" evidence="9">
    <location>
        <begin position="58"/>
        <end position="76"/>
    </location>
</feature>
<dbReference type="AlphaFoldDB" id="M2XDZ6"/>
<feature type="transmembrane region" description="Helical" evidence="9">
    <location>
        <begin position="279"/>
        <end position="299"/>
    </location>
</feature>
<proteinExistence type="inferred from homology"/>
<protein>
    <submittedName>
        <fullName evidence="10">High-affinity choline uptake protein BetT</fullName>
    </submittedName>
</protein>
<organism evidence="10 11">
    <name type="scientific">Kocuria palustris PEL</name>
    <dbReference type="NCBI Taxonomy" id="1236550"/>
    <lineage>
        <taxon>Bacteria</taxon>
        <taxon>Bacillati</taxon>
        <taxon>Actinomycetota</taxon>
        <taxon>Actinomycetes</taxon>
        <taxon>Micrococcales</taxon>
        <taxon>Micrococcaceae</taxon>
        <taxon>Kocuria</taxon>
    </lineage>
</organism>
<keyword evidence="11" id="KW-1185">Reference proteome</keyword>
<feature type="transmembrane region" description="Helical" evidence="9">
    <location>
        <begin position="496"/>
        <end position="515"/>
    </location>
</feature>
<feature type="transmembrane region" description="Helical" evidence="9">
    <location>
        <begin position="527"/>
        <end position="546"/>
    </location>
</feature>
<feature type="compositionally biased region" description="Basic and acidic residues" evidence="8">
    <location>
        <begin position="613"/>
        <end position="623"/>
    </location>
</feature>
<feature type="transmembrane region" description="Helical" evidence="9">
    <location>
        <begin position="187"/>
        <end position="210"/>
    </location>
</feature>
<feature type="transmembrane region" description="Helical" evidence="9">
    <location>
        <begin position="96"/>
        <end position="117"/>
    </location>
</feature>
<comment type="similarity">
    <text evidence="2">Belongs to the BCCT transporter (TC 2.A.15) family.</text>
</comment>
<keyword evidence="4" id="KW-1003">Cell membrane</keyword>
<sequence length="672" mass="72316">MPRSEASRTPIESRRHGKEAAAGRAFLREITYPHNIHPVLVPGISVDGQLNRYGVDRIVTVVTGALILAFIVWGLLDTQSLTEISTAALRWTSVNMGWAFNSLAVGLLIYLVCLALSRYGRIPLGLDTDEPEYSTASWAAMLFAAGIGIGIIFFGPFEPMTYFLSPRPGSVDPGTQEAMKLASAQAALHWGLNAWAIYGMVGLAVAYASYRRGRVPLMSSVFAPFFRDGRTDNAVGKIIDILAIIATLFGTAASLGIGALQIGRGVEIFAGLGETGNAMALMIIALLTSGFIASAVSGVSRGIRWLSNINMVLAVALALFFFIVGPTAFLANYVPAVVVTYFAELPTMLSASMSDGPEMQEFLSSWTTFYWAWWVSWSPFVGVFVAKISRGRTIRQFIFGVLFIPSSIVVLAFTILGGTAIREQFQHQTIAPDGTAASLPAPEEIFFVVADTLPGGAVVTGIVIVMLAVFFITTADSASVVASQMSQKGNPEPRRLVTVFWGLCMAGIAVVLLLVGGENALTGLQNMITVTALPFTLIIFAMAVAFHKDLRTDPYILRSAYGEWALEKAVRHGVDEHGDDFMLAVQKADGPDREWATAADFDSSASEYTDWYQRTDENGRPVDYDWGTGTFPAQEDEPRSPDADGSSVEGRPEAGAQPGAEAGPGEDQPEKR</sequence>